<evidence type="ECO:0000256" key="2">
    <source>
        <dbReference type="SAM" id="Phobius"/>
    </source>
</evidence>
<organism evidence="3">
    <name type="scientific">uncultured Sulfurovum sp</name>
    <dbReference type="NCBI Taxonomy" id="269237"/>
    <lineage>
        <taxon>Bacteria</taxon>
        <taxon>Pseudomonadati</taxon>
        <taxon>Campylobacterota</taxon>
        <taxon>Epsilonproteobacteria</taxon>
        <taxon>Campylobacterales</taxon>
        <taxon>Sulfurovaceae</taxon>
        <taxon>Sulfurovum</taxon>
        <taxon>environmental samples</taxon>
    </lineage>
</organism>
<reference evidence="3" key="1">
    <citation type="submission" date="2020-01" db="EMBL/GenBank/DDBJ databases">
        <authorList>
            <person name="Meier V. D."/>
            <person name="Meier V D."/>
        </authorList>
    </citation>
    <scope>NUCLEOTIDE SEQUENCE</scope>
    <source>
        <strain evidence="3">HLG_WM_MAG_01</strain>
    </source>
</reference>
<feature type="transmembrane region" description="Helical" evidence="2">
    <location>
        <begin position="94"/>
        <end position="111"/>
    </location>
</feature>
<keyword evidence="2" id="KW-1133">Transmembrane helix</keyword>
<dbReference type="EMBL" id="CACVAS010000058">
    <property type="protein sequence ID" value="CAA6810790.1"/>
    <property type="molecule type" value="Genomic_DNA"/>
</dbReference>
<dbReference type="AlphaFoldDB" id="A0A6S6T5P8"/>
<accession>A0A6S6T5P8</accession>
<feature type="region of interest" description="Disordered" evidence="1">
    <location>
        <begin position="136"/>
        <end position="162"/>
    </location>
</feature>
<protein>
    <submittedName>
        <fullName evidence="3">Uncharacterized protein</fullName>
    </submittedName>
</protein>
<evidence type="ECO:0000313" key="3">
    <source>
        <dbReference type="EMBL" id="CAA6810790.1"/>
    </source>
</evidence>
<keyword evidence="2" id="KW-0812">Transmembrane</keyword>
<feature type="compositionally biased region" description="Basic and acidic residues" evidence="1">
    <location>
        <begin position="144"/>
        <end position="153"/>
    </location>
</feature>
<evidence type="ECO:0000256" key="1">
    <source>
        <dbReference type="SAM" id="MobiDB-lite"/>
    </source>
</evidence>
<proteinExistence type="predicted"/>
<sequence>MQLSDIVEKYSLRTISETTNISENNLEYMIAEDFSNLTRPKALGFISIIEREYDIDLKPLKKTAIAYYETNKSSTASVSVGLPLEDKKKGNSKWFFFVIFALFAYASWYFFSQFSQNTLGNMLSFNESNQSNELHLDTNVSSDEQNKTTNTEKESDENDGLSIKSVLRSVGIDSTDDEDVDINEKETTTTFNTEIIEENNVIVVGSSANEPSEVNTVTSNDDTVVANATNTTIVTDKKVDATVTPKPSPTATTTPTPEVKVTASPKTVTPKKTKKVVLKPKRRLWFGMVNMSTKKRDHFSISDQYEIDVSNNKRWLIATSAAAFSMKYNDETKTYNNGREHYFKVTQDGITPLSKREYVKQGGWRKW</sequence>
<gene>
    <name evidence="3" type="ORF">HELGO_WM103</name>
</gene>
<keyword evidence="2" id="KW-0472">Membrane</keyword>
<name>A0A6S6T5P8_9BACT</name>